<dbReference type="InterPro" id="IPR023214">
    <property type="entry name" value="HAD_sf"/>
</dbReference>
<feature type="transmembrane region" description="Helical" evidence="15">
    <location>
        <begin position="67"/>
        <end position="85"/>
    </location>
</feature>
<dbReference type="GO" id="GO:0005524">
    <property type="term" value="F:ATP binding"/>
    <property type="evidence" value="ECO:0007669"/>
    <property type="project" value="UniProtKB-UniRule"/>
</dbReference>
<evidence type="ECO:0000256" key="11">
    <source>
        <dbReference type="ARBA" id="ARBA00034036"/>
    </source>
</evidence>
<dbReference type="Gene3D" id="2.70.150.10">
    <property type="entry name" value="Calcium-transporting ATPase, cytoplasmic transduction domain A"/>
    <property type="match status" value="1"/>
</dbReference>
<feature type="binding site" evidence="13">
    <location>
        <position position="809"/>
    </location>
    <ligand>
        <name>ATP</name>
        <dbReference type="ChEBI" id="CHEBI:30616"/>
    </ligand>
</feature>
<organism evidence="18 19">
    <name type="scientific">Ichthyophthirius multifiliis</name>
    <name type="common">White spot disease agent</name>
    <name type="synonym">Ich</name>
    <dbReference type="NCBI Taxonomy" id="5932"/>
    <lineage>
        <taxon>Eukaryota</taxon>
        <taxon>Sar</taxon>
        <taxon>Alveolata</taxon>
        <taxon>Ciliophora</taxon>
        <taxon>Intramacronucleata</taxon>
        <taxon>Oligohymenophorea</taxon>
        <taxon>Hymenostomatida</taxon>
        <taxon>Ophryoglenina</taxon>
        <taxon>Ichthyophthirius</taxon>
    </lineage>
</organism>
<feature type="binding site" evidence="13">
    <location>
        <position position="428"/>
    </location>
    <ligand>
        <name>ATP</name>
        <dbReference type="ChEBI" id="CHEBI:30616"/>
    </ligand>
</feature>
<dbReference type="InterPro" id="IPR044492">
    <property type="entry name" value="P_typ_ATPase_HD_dom"/>
</dbReference>
<dbReference type="Pfam" id="PF16212">
    <property type="entry name" value="PhoLip_ATPase_C"/>
    <property type="match status" value="1"/>
</dbReference>
<evidence type="ECO:0000256" key="15">
    <source>
        <dbReference type="RuleBase" id="RU362033"/>
    </source>
</evidence>
<evidence type="ECO:0000256" key="6">
    <source>
        <dbReference type="ARBA" id="ARBA00022840"/>
    </source>
</evidence>
<dbReference type="InterPro" id="IPR018303">
    <property type="entry name" value="ATPase_P-typ_P_site"/>
</dbReference>
<keyword evidence="4 14" id="KW-0479">Metal-binding</keyword>
<protein>
    <recommendedName>
        <fullName evidence="15">Phospholipid-transporting ATPase</fullName>
        <ecNumber evidence="15">7.6.2.1</ecNumber>
    </recommendedName>
</protein>
<dbReference type="SUPFAM" id="SSF56784">
    <property type="entry name" value="HAD-like"/>
    <property type="match status" value="1"/>
</dbReference>
<dbReference type="OrthoDB" id="377733at2759"/>
<dbReference type="Gene3D" id="3.40.1110.10">
    <property type="entry name" value="Calcium-transporting ATPase, cytoplasmic domain N"/>
    <property type="match status" value="1"/>
</dbReference>
<dbReference type="InterPro" id="IPR036412">
    <property type="entry name" value="HAD-like_sf"/>
</dbReference>
<dbReference type="InterPro" id="IPR023298">
    <property type="entry name" value="ATPase_P-typ_TM_dom_sf"/>
</dbReference>
<keyword evidence="6 13" id="KW-0067">ATP-binding</keyword>
<dbReference type="FunFam" id="3.40.50.1000:FF:000190">
    <property type="entry name" value="Phospholipid-transporting ATPase"/>
    <property type="match status" value="1"/>
</dbReference>
<evidence type="ECO:0000256" key="10">
    <source>
        <dbReference type="ARBA" id="ARBA00023136"/>
    </source>
</evidence>
<feature type="transmembrane region" description="Helical" evidence="15">
    <location>
        <begin position="91"/>
        <end position="109"/>
    </location>
</feature>
<feature type="transmembrane region" description="Helical" evidence="15">
    <location>
        <begin position="995"/>
        <end position="1014"/>
    </location>
</feature>
<feature type="binding site" evidence="13">
    <location>
        <position position="430"/>
    </location>
    <ligand>
        <name>ATP</name>
        <dbReference type="ChEBI" id="CHEBI:30616"/>
    </ligand>
</feature>
<dbReference type="PANTHER" id="PTHR24092">
    <property type="entry name" value="PROBABLE PHOSPHOLIPID-TRANSPORTING ATPASE"/>
    <property type="match status" value="1"/>
</dbReference>
<feature type="binding site" evidence="13">
    <location>
        <position position="840"/>
    </location>
    <ligand>
        <name>ATP</name>
        <dbReference type="ChEBI" id="CHEBI:30616"/>
    </ligand>
</feature>
<feature type="binding site" evidence="13">
    <location>
        <position position="525"/>
    </location>
    <ligand>
        <name>ATP</name>
        <dbReference type="ChEBI" id="CHEBI:30616"/>
    </ligand>
</feature>
<evidence type="ECO:0000256" key="5">
    <source>
        <dbReference type="ARBA" id="ARBA00022741"/>
    </source>
</evidence>
<keyword evidence="18" id="KW-0378">Hydrolase</keyword>
<feature type="transmembrane region" description="Helical" evidence="15">
    <location>
        <begin position="1026"/>
        <end position="1050"/>
    </location>
</feature>
<feature type="binding site" evidence="14">
    <location>
        <position position="840"/>
    </location>
    <ligand>
        <name>Mg(2+)</name>
        <dbReference type="ChEBI" id="CHEBI:18420"/>
    </ligand>
</feature>
<feature type="transmembrane region" description="Helical" evidence="15">
    <location>
        <begin position="1056"/>
        <end position="1076"/>
    </location>
</feature>
<comment type="catalytic activity">
    <reaction evidence="11 15">
        <text>ATP + H2O + phospholipidSide 1 = ADP + phosphate + phospholipidSide 2.</text>
        <dbReference type="EC" id="7.6.2.1"/>
    </reaction>
</comment>
<dbReference type="Pfam" id="PF13246">
    <property type="entry name" value="Cation_ATPase"/>
    <property type="match status" value="1"/>
</dbReference>
<dbReference type="eggNOG" id="KOG0206">
    <property type="taxonomic scope" value="Eukaryota"/>
</dbReference>
<dbReference type="PRINTS" id="PR00119">
    <property type="entry name" value="CATATPASE"/>
</dbReference>
<comment type="subcellular location">
    <subcellularLocation>
        <location evidence="1 15">Membrane</location>
        <topology evidence="1 15">Multi-pass membrane protein</topology>
    </subcellularLocation>
</comment>
<sequence length="1131" mass="131601">MSNQQKFGQDYEYQNKLNRKNADRVKNRKITSQRFDLQLPDNSIQTSKYTFYNFLPKNLIEQFSKIANLYFLIAGFCQIIPQISISDGVPTIFLPLTVILAITASKDFYEDYKRKKSDNEENKVKKYKTQQNQKKEACPSMEARNSTVYLTRMVTYKSWYILDKEFIPADVLILSTSEKKGMGYIETKSLDGETNLKQKNAQKDIYQYYGPKLNTQTLNSKNCIFSYELPNPILYKFAGTCVLPNQENDFPIDNNNIILRGCKLRNTKWVLGLVCYTGHDTKIMKNSFKARAKKSHLEHTMGQQIIFIFIVQIGICMFAALYYMIFYRENKKDLGYLGIDLNSFESQDYYNFFVRFGNWVLIFNNFVPISLLVTLEMVKFIQAIIIQKDQYMIYKFKDENDDEIITQTNVQSSNLNEELGQIEYVFSDKTGTLTCNIMEFKKISINGISYEQPNNEYDAQKFPSVKNVDFKDNKFFQNFSDKNNPEYQNILKTLKILALTHTVIIEIKNENGEKEQIYNASSPDELALVNFAKYCGVEFKGIDEEQNILYQIKGINKQVKLLHVFQFDSTRKRQSVLIQDLESNKIFLFCKGADSVLLALIDKQKSQKIEETEKNLDDYGNIGLRTLILCEREIPIQEYTQWQKQYQEACTTLVNREEYMIQVQALLEKDLILVGATAIEDKLQDKVGETIHSLKCAGIKVWVLTGDKVETAINIGFSCKLLSNDLQQYVIKLQKNFEMYNDQQNAQDIEDKLKKTLIEIQQNKDENGQLNYNNAFIITGESLIYVLKGELKNLLIQITNYCTAVLCCRVSPQQKQQIVTLVRENKSNVSTLAIGDGANDVNMICAAHVGIGINGVEGQQAARASDYSIGEFKILRNLLFYHGRESYRRNSRLVCFNFYKNIILVLPQFWFAIENAFSGQTLYDSYIYQLFNVVYASLPIIIYAVFDEQYEYKVLVANKKNYYLQGIKRIFQLLIMYLIFLNLDSLFNRTVFWSWFLNAVWQSVIICFFSFYSLEYTFGNQKGYSLNFWSSGTMVFSLAVLNANIKVIIISSDHSFASLFFNFGSIVVYIGTVLIIDIMFKTSNIYRIILQQKQQFIYIIYVIQKLFFIKNTINSLFPFRKHFSYWCNLVY</sequence>
<dbReference type="SFLD" id="SFLDG00002">
    <property type="entry name" value="C1.7:_P-type_atpase_like"/>
    <property type="match status" value="1"/>
</dbReference>
<keyword evidence="10 15" id="KW-0472">Membrane</keyword>
<feature type="domain" description="P-type ATPase N-terminal" evidence="16">
    <location>
        <begin position="38"/>
        <end position="91"/>
    </location>
</feature>
<dbReference type="InterPro" id="IPR001757">
    <property type="entry name" value="P_typ_ATPase"/>
</dbReference>
<evidence type="ECO:0000259" key="17">
    <source>
        <dbReference type="Pfam" id="PF16212"/>
    </source>
</evidence>
<evidence type="ECO:0000256" key="13">
    <source>
        <dbReference type="PIRSR" id="PIRSR606539-2"/>
    </source>
</evidence>
<dbReference type="InterPro" id="IPR023299">
    <property type="entry name" value="ATPase_P-typ_cyto_dom_N"/>
</dbReference>
<dbReference type="STRING" id="857967.G0QVP1"/>
<dbReference type="EC" id="7.6.2.1" evidence="15"/>
<gene>
    <name evidence="18" type="ORF">IMG5_124950</name>
</gene>
<evidence type="ECO:0000256" key="4">
    <source>
        <dbReference type="ARBA" id="ARBA00022723"/>
    </source>
</evidence>
<feature type="transmembrane region" description="Helical" evidence="15">
    <location>
        <begin position="925"/>
        <end position="946"/>
    </location>
</feature>
<dbReference type="InParanoid" id="G0QVP1"/>
<evidence type="ECO:0000256" key="8">
    <source>
        <dbReference type="ARBA" id="ARBA00022967"/>
    </source>
</evidence>
<feature type="active site" description="4-aspartylphosphate intermediate" evidence="12">
    <location>
        <position position="428"/>
    </location>
</feature>
<dbReference type="InterPro" id="IPR008250">
    <property type="entry name" value="ATPase_P-typ_transduc_dom_A_sf"/>
</dbReference>
<dbReference type="PROSITE" id="PS00154">
    <property type="entry name" value="ATPASE_E1_E2"/>
    <property type="match status" value="1"/>
</dbReference>
<evidence type="ECO:0000259" key="16">
    <source>
        <dbReference type="Pfam" id="PF16209"/>
    </source>
</evidence>
<evidence type="ECO:0000256" key="12">
    <source>
        <dbReference type="PIRSR" id="PIRSR606539-1"/>
    </source>
</evidence>
<feature type="transmembrane region" description="Helical" evidence="15">
    <location>
        <begin position="1096"/>
        <end position="1113"/>
    </location>
</feature>
<dbReference type="GO" id="GO:0140326">
    <property type="term" value="F:ATPase-coupled intramembrane lipid transporter activity"/>
    <property type="evidence" value="ECO:0007669"/>
    <property type="project" value="UniProtKB-EC"/>
</dbReference>
<dbReference type="GO" id="GO:0005886">
    <property type="term" value="C:plasma membrane"/>
    <property type="evidence" value="ECO:0007669"/>
    <property type="project" value="TreeGrafter"/>
</dbReference>
<accession>G0QVP1</accession>
<dbReference type="Proteomes" id="UP000008983">
    <property type="component" value="Unassembled WGS sequence"/>
</dbReference>
<feature type="domain" description="P-type ATPase C-terminal" evidence="17">
    <location>
        <begin position="862"/>
        <end position="1101"/>
    </location>
</feature>
<dbReference type="AlphaFoldDB" id="G0QVP1"/>
<dbReference type="OMA" id="EYNIAYN"/>
<dbReference type="InterPro" id="IPR006539">
    <property type="entry name" value="P-type_ATPase_IV"/>
</dbReference>
<dbReference type="GO" id="GO:0000287">
    <property type="term" value="F:magnesium ion binding"/>
    <property type="evidence" value="ECO:0007669"/>
    <property type="project" value="UniProtKB-UniRule"/>
</dbReference>
<dbReference type="GeneID" id="14906839"/>
<feature type="binding site" evidence="13">
    <location>
        <position position="706"/>
    </location>
    <ligand>
        <name>ATP</name>
        <dbReference type="ChEBI" id="CHEBI:30616"/>
    </ligand>
</feature>
<dbReference type="SFLD" id="SFLDS00003">
    <property type="entry name" value="Haloacid_Dehalogenase"/>
    <property type="match status" value="1"/>
</dbReference>
<feature type="transmembrane region" description="Helical" evidence="15">
    <location>
        <begin position="305"/>
        <end position="325"/>
    </location>
</feature>
<name>G0QVP1_ICHMU</name>
<keyword evidence="7 14" id="KW-0460">Magnesium</keyword>
<keyword evidence="8 15" id="KW-1278">Translocase</keyword>
<dbReference type="Pfam" id="PF16209">
    <property type="entry name" value="PhoLip_ATPase_N"/>
    <property type="match status" value="1"/>
</dbReference>
<dbReference type="InterPro" id="IPR032630">
    <property type="entry name" value="P_typ_ATPase_c"/>
</dbReference>
<evidence type="ECO:0000256" key="14">
    <source>
        <dbReference type="PIRSR" id="PIRSR606539-3"/>
    </source>
</evidence>
<comment type="cofactor">
    <cofactor evidence="14">
        <name>Mg(2+)</name>
        <dbReference type="ChEBI" id="CHEBI:18420"/>
    </cofactor>
</comment>
<feature type="binding site" evidence="13">
    <location>
        <position position="567"/>
    </location>
    <ligand>
        <name>ATP</name>
        <dbReference type="ChEBI" id="CHEBI:30616"/>
    </ligand>
</feature>
<dbReference type="FunCoup" id="G0QVP1">
    <property type="interactions" value="5"/>
</dbReference>
<evidence type="ECO:0000256" key="3">
    <source>
        <dbReference type="ARBA" id="ARBA00022692"/>
    </source>
</evidence>
<dbReference type="NCBIfam" id="TIGR01652">
    <property type="entry name" value="ATPase-Plipid"/>
    <property type="match status" value="1"/>
</dbReference>
<dbReference type="PANTHER" id="PTHR24092:SF150">
    <property type="entry name" value="PHOSPHOLIPID-TRANSPORTING ATPASE"/>
    <property type="match status" value="1"/>
</dbReference>
<evidence type="ECO:0000256" key="2">
    <source>
        <dbReference type="ARBA" id="ARBA00008109"/>
    </source>
</evidence>
<evidence type="ECO:0000313" key="18">
    <source>
        <dbReference type="EMBL" id="EGR30728.1"/>
    </source>
</evidence>
<keyword evidence="9 15" id="KW-1133">Transmembrane helix</keyword>
<evidence type="ECO:0000313" key="19">
    <source>
        <dbReference type="Proteomes" id="UP000008983"/>
    </source>
</evidence>
<feature type="binding site" evidence="13">
    <location>
        <position position="625"/>
    </location>
    <ligand>
        <name>ATP</name>
        <dbReference type="ChEBI" id="CHEBI:30616"/>
    </ligand>
</feature>
<keyword evidence="5 13" id="KW-0547">Nucleotide-binding</keyword>
<comment type="similarity">
    <text evidence="2 15">Belongs to the cation transport ATPase (P-type) (TC 3.A.3) family. Type IV subfamily.</text>
</comment>
<feature type="binding site" evidence="13">
    <location>
        <position position="705"/>
    </location>
    <ligand>
        <name>ATP</name>
        <dbReference type="ChEBI" id="CHEBI:30616"/>
    </ligand>
</feature>
<feature type="binding site" evidence="14">
    <location>
        <position position="430"/>
    </location>
    <ligand>
        <name>Mg(2+)</name>
        <dbReference type="ChEBI" id="CHEBI:18420"/>
    </ligand>
</feature>
<dbReference type="SFLD" id="SFLDF00027">
    <property type="entry name" value="p-type_atpase"/>
    <property type="match status" value="1"/>
</dbReference>
<keyword evidence="3 15" id="KW-0812">Transmembrane</keyword>
<feature type="transmembrane region" description="Helical" evidence="15">
    <location>
        <begin position="893"/>
        <end position="913"/>
    </location>
</feature>
<dbReference type="RefSeq" id="XP_004032315.1">
    <property type="nucleotide sequence ID" value="XM_004032267.1"/>
</dbReference>
<feature type="binding site" evidence="13">
    <location>
        <position position="429"/>
    </location>
    <ligand>
        <name>ATP</name>
        <dbReference type="ChEBI" id="CHEBI:30616"/>
    </ligand>
</feature>
<feature type="binding site" evidence="13">
    <location>
        <position position="591"/>
    </location>
    <ligand>
        <name>ATP</name>
        <dbReference type="ChEBI" id="CHEBI:30616"/>
    </ligand>
</feature>
<feature type="transmembrane region" description="Helical" evidence="15">
    <location>
        <begin position="356"/>
        <end position="378"/>
    </location>
</feature>
<evidence type="ECO:0000256" key="7">
    <source>
        <dbReference type="ARBA" id="ARBA00022842"/>
    </source>
</evidence>
<feature type="binding site" evidence="13">
    <location>
        <position position="815"/>
    </location>
    <ligand>
        <name>ATP</name>
        <dbReference type="ChEBI" id="CHEBI:30616"/>
    </ligand>
</feature>
<dbReference type="InterPro" id="IPR032631">
    <property type="entry name" value="P-type_ATPase_N"/>
</dbReference>
<proteinExistence type="inferred from homology"/>
<evidence type="ECO:0000256" key="9">
    <source>
        <dbReference type="ARBA" id="ARBA00022989"/>
    </source>
</evidence>
<dbReference type="SUPFAM" id="SSF81653">
    <property type="entry name" value="Calcium ATPase, transduction domain A"/>
    <property type="match status" value="1"/>
</dbReference>
<dbReference type="SUPFAM" id="SSF81660">
    <property type="entry name" value="Metal cation-transporting ATPase, ATP-binding domain N"/>
    <property type="match status" value="1"/>
</dbReference>
<feature type="binding site" evidence="14">
    <location>
        <position position="836"/>
    </location>
    <ligand>
        <name>Mg(2+)</name>
        <dbReference type="ChEBI" id="CHEBI:18420"/>
    </ligand>
</feature>
<dbReference type="NCBIfam" id="TIGR01494">
    <property type="entry name" value="ATPase_P-type"/>
    <property type="match status" value="1"/>
</dbReference>
<keyword evidence="19" id="KW-1185">Reference proteome</keyword>
<dbReference type="GO" id="GO:0016887">
    <property type="term" value="F:ATP hydrolysis activity"/>
    <property type="evidence" value="ECO:0007669"/>
    <property type="project" value="InterPro"/>
</dbReference>
<evidence type="ECO:0000256" key="1">
    <source>
        <dbReference type="ARBA" id="ARBA00004141"/>
    </source>
</evidence>
<reference evidence="18 19" key="1">
    <citation type="submission" date="2011-07" db="EMBL/GenBank/DDBJ databases">
        <authorList>
            <person name="Coyne R."/>
            <person name="Brami D."/>
            <person name="Johnson J."/>
            <person name="Hostetler J."/>
            <person name="Hannick L."/>
            <person name="Clark T."/>
            <person name="Cassidy-Hanley D."/>
            <person name="Inman J."/>
        </authorList>
    </citation>
    <scope>NUCLEOTIDE SEQUENCE [LARGE SCALE GENOMIC DNA]</scope>
    <source>
        <strain evidence="18 19">G5</strain>
    </source>
</reference>
<dbReference type="GO" id="GO:0045332">
    <property type="term" value="P:phospholipid translocation"/>
    <property type="evidence" value="ECO:0007669"/>
    <property type="project" value="TreeGrafter"/>
</dbReference>
<dbReference type="Gene3D" id="3.40.50.1000">
    <property type="entry name" value="HAD superfamily/HAD-like"/>
    <property type="match status" value="1"/>
</dbReference>
<feature type="transmembrane region" description="Helical" evidence="15">
    <location>
        <begin position="966"/>
        <end position="983"/>
    </location>
</feature>
<feature type="binding site" evidence="14">
    <location>
        <position position="428"/>
    </location>
    <ligand>
        <name>Mg(2+)</name>
        <dbReference type="ChEBI" id="CHEBI:18420"/>
    </ligand>
</feature>
<feature type="binding site" evidence="13">
    <location>
        <position position="707"/>
    </location>
    <ligand>
        <name>ATP</name>
        <dbReference type="ChEBI" id="CHEBI:30616"/>
    </ligand>
</feature>
<feature type="binding site" evidence="13">
    <location>
        <position position="839"/>
    </location>
    <ligand>
        <name>ATP</name>
        <dbReference type="ChEBI" id="CHEBI:30616"/>
    </ligand>
</feature>
<dbReference type="EMBL" id="GL983950">
    <property type="protein sequence ID" value="EGR30728.1"/>
    <property type="molecule type" value="Genomic_DNA"/>
</dbReference>
<dbReference type="SUPFAM" id="SSF81665">
    <property type="entry name" value="Calcium ATPase, transmembrane domain M"/>
    <property type="match status" value="1"/>
</dbReference>